<evidence type="ECO:0000313" key="1">
    <source>
        <dbReference type="EMBL" id="GLW72810.1"/>
    </source>
</evidence>
<dbReference type="EMBL" id="BSSA01000020">
    <property type="protein sequence ID" value="GLW72810.1"/>
    <property type="molecule type" value="Genomic_DNA"/>
</dbReference>
<organism evidence="1 2">
    <name type="scientific">Kitasatospora phosalacinea</name>
    <dbReference type="NCBI Taxonomy" id="2065"/>
    <lineage>
        <taxon>Bacteria</taxon>
        <taxon>Bacillati</taxon>
        <taxon>Actinomycetota</taxon>
        <taxon>Actinomycetes</taxon>
        <taxon>Kitasatosporales</taxon>
        <taxon>Streptomycetaceae</taxon>
        <taxon>Kitasatospora</taxon>
    </lineage>
</organism>
<reference evidence="1" key="1">
    <citation type="submission" date="2023-02" db="EMBL/GenBank/DDBJ databases">
        <title>Kitasatospora phosalacinea NBRC 14627.</title>
        <authorList>
            <person name="Ichikawa N."/>
            <person name="Sato H."/>
            <person name="Tonouchi N."/>
        </authorList>
    </citation>
    <scope>NUCLEOTIDE SEQUENCE</scope>
    <source>
        <strain evidence="1">NBRC 14627</strain>
    </source>
</reference>
<dbReference type="RefSeq" id="WP_285738488.1">
    <property type="nucleotide sequence ID" value="NZ_BSSA01000020.1"/>
</dbReference>
<sequence length="99" mass="10366">MDGQVRVDPQELRASAAAARNIGEEFRPPADTATAAGRAAGGALAGWSIGPGLHRFADDWAPVLGTLAERLTGTAAALEATALAHERNDHRIADTWRLP</sequence>
<name>A0A9W6Q9F5_9ACTN</name>
<comment type="caution">
    <text evidence="1">The sequence shown here is derived from an EMBL/GenBank/DDBJ whole genome shotgun (WGS) entry which is preliminary data.</text>
</comment>
<dbReference type="AlphaFoldDB" id="A0A9W6Q9F5"/>
<gene>
    <name evidence="1" type="ORF">Kpho02_51090</name>
</gene>
<dbReference type="Proteomes" id="UP001165041">
    <property type="component" value="Unassembled WGS sequence"/>
</dbReference>
<protein>
    <recommendedName>
        <fullName evidence="3">Excreted virulence factor EspC (Type VII ESX diderm)</fullName>
    </recommendedName>
</protein>
<accession>A0A9W6Q9F5</accession>
<evidence type="ECO:0000313" key="2">
    <source>
        <dbReference type="Proteomes" id="UP001165041"/>
    </source>
</evidence>
<evidence type="ECO:0008006" key="3">
    <source>
        <dbReference type="Google" id="ProtNLM"/>
    </source>
</evidence>
<dbReference type="Gene3D" id="1.10.287.1060">
    <property type="entry name" value="ESAT-6-like"/>
    <property type="match status" value="1"/>
</dbReference>
<proteinExistence type="predicted"/>